<evidence type="ECO:0000313" key="2">
    <source>
        <dbReference type="EMBL" id="RIJ32024.1"/>
    </source>
</evidence>
<organism evidence="2 3">
    <name type="scientific">Henriciella algicola</name>
    <dbReference type="NCBI Taxonomy" id="1608422"/>
    <lineage>
        <taxon>Bacteria</taxon>
        <taxon>Pseudomonadati</taxon>
        <taxon>Pseudomonadota</taxon>
        <taxon>Alphaproteobacteria</taxon>
        <taxon>Hyphomonadales</taxon>
        <taxon>Hyphomonadaceae</taxon>
        <taxon>Henriciella</taxon>
    </lineage>
</organism>
<gene>
    <name evidence="2" type="ORF">D1222_07265</name>
</gene>
<dbReference type="Gene3D" id="2.60.120.600">
    <property type="entry name" value="Domain of unknown function DUF1214, C-terminal domain"/>
    <property type="match status" value="1"/>
</dbReference>
<keyword evidence="3" id="KW-1185">Reference proteome</keyword>
<dbReference type="OrthoDB" id="9777345at2"/>
<dbReference type="PANTHER" id="PTHR36509:SF2">
    <property type="entry name" value="BLL3101 PROTEIN"/>
    <property type="match status" value="1"/>
</dbReference>
<dbReference type="PIRSF" id="PIRSF009471">
    <property type="entry name" value="UCP009471"/>
    <property type="match status" value="1"/>
</dbReference>
<dbReference type="Proteomes" id="UP000265845">
    <property type="component" value="Unassembled WGS sequence"/>
</dbReference>
<comment type="caution">
    <text evidence="2">The sequence shown here is derived from an EMBL/GenBank/DDBJ whole genome shotgun (WGS) entry which is preliminary data.</text>
</comment>
<dbReference type="InterPro" id="IPR037049">
    <property type="entry name" value="DUF1214_C_sf"/>
</dbReference>
<dbReference type="InterPro" id="IPR012038">
    <property type="entry name" value="UCP009471"/>
</dbReference>
<reference evidence="2 3" key="1">
    <citation type="submission" date="2018-08" db="EMBL/GenBank/DDBJ databases">
        <title>Henriciella mobilis sp. nov., isolated from seawater.</title>
        <authorList>
            <person name="Cheng H."/>
            <person name="Wu Y.-H."/>
            <person name="Xu X.-W."/>
            <person name="Guo L.-L."/>
        </authorList>
    </citation>
    <scope>NUCLEOTIDE SEQUENCE [LARGE SCALE GENOMIC DNA]</scope>
    <source>
        <strain evidence="2 3">CCUG67844</strain>
    </source>
</reference>
<dbReference type="RefSeq" id="WP_119453512.1">
    <property type="nucleotide sequence ID" value="NZ_QWGA01000003.1"/>
</dbReference>
<sequence length="203" mass="22052">MRIVLLLLLAGIFGLLTGGASALWAGGMLKTGPRLGDGVKVDSWTSDWSIGADSANPYIRARIARRGLLALRKEEAVYFTAARDSDGKRLSDKCIYRVSGGEMPAEWWSITLYDGDSRLPMNEDGALSFDATKAADTGTPDDWSFRVSPQQNGRPGELWVSSRNAGRFDLTLRLYLPDEALLAQPEAVLTPPVIDELFCEGGA</sequence>
<evidence type="ECO:0000313" key="3">
    <source>
        <dbReference type="Proteomes" id="UP000265845"/>
    </source>
</evidence>
<accession>A0A399RP24</accession>
<feature type="domain" description="DUF1214" evidence="1">
    <location>
        <begin position="75"/>
        <end position="178"/>
    </location>
</feature>
<dbReference type="AlphaFoldDB" id="A0A399RP24"/>
<dbReference type="PANTHER" id="PTHR36509">
    <property type="entry name" value="BLL3101 PROTEIN"/>
    <property type="match status" value="1"/>
</dbReference>
<dbReference type="InterPro" id="IPR010621">
    <property type="entry name" value="DUF1214"/>
</dbReference>
<name>A0A399RP24_9PROT</name>
<dbReference type="Pfam" id="PF06742">
    <property type="entry name" value="DUF1214"/>
    <property type="match status" value="1"/>
</dbReference>
<dbReference type="SUPFAM" id="SSF160935">
    <property type="entry name" value="VPA0735-like"/>
    <property type="match status" value="1"/>
</dbReference>
<evidence type="ECO:0000259" key="1">
    <source>
        <dbReference type="Pfam" id="PF06742"/>
    </source>
</evidence>
<proteinExistence type="predicted"/>
<protein>
    <submittedName>
        <fullName evidence="2">DUF1214 domain-containing protein</fullName>
    </submittedName>
</protein>
<dbReference type="EMBL" id="QWGA01000003">
    <property type="protein sequence ID" value="RIJ32024.1"/>
    <property type="molecule type" value="Genomic_DNA"/>
</dbReference>